<dbReference type="InterPro" id="IPR039298">
    <property type="entry name" value="ACOT13"/>
</dbReference>
<dbReference type="Proteomes" id="UP001501057">
    <property type="component" value="Unassembled WGS sequence"/>
</dbReference>
<dbReference type="EMBL" id="BAAAME010000004">
    <property type="protein sequence ID" value="GAA1736605.1"/>
    <property type="molecule type" value="Genomic_DNA"/>
</dbReference>
<protein>
    <recommendedName>
        <fullName evidence="3">Thioesterase domain-containing protein</fullName>
    </recommendedName>
</protein>
<dbReference type="InterPro" id="IPR029069">
    <property type="entry name" value="HotDog_dom_sf"/>
</dbReference>
<reference evidence="5" key="1">
    <citation type="journal article" date="2019" name="Int. J. Syst. Evol. Microbiol.">
        <title>The Global Catalogue of Microorganisms (GCM) 10K type strain sequencing project: providing services to taxonomists for standard genome sequencing and annotation.</title>
        <authorList>
            <consortium name="The Broad Institute Genomics Platform"/>
            <consortium name="The Broad Institute Genome Sequencing Center for Infectious Disease"/>
            <person name="Wu L."/>
            <person name="Ma J."/>
        </authorList>
    </citation>
    <scope>NUCLEOTIDE SEQUENCE [LARGE SCALE GENOMIC DNA]</scope>
    <source>
        <strain evidence="5">JCM 13518</strain>
    </source>
</reference>
<keyword evidence="5" id="KW-1185">Reference proteome</keyword>
<evidence type="ECO:0000256" key="1">
    <source>
        <dbReference type="ARBA" id="ARBA00008324"/>
    </source>
</evidence>
<evidence type="ECO:0000313" key="4">
    <source>
        <dbReference type="EMBL" id="GAA1736605.1"/>
    </source>
</evidence>
<evidence type="ECO:0000313" key="5">
    <source>
        <dbReference type="Proteomes" id="UP001501057"/>
    </source>
</evidence>
<name>A0ABP4VSH6_9ACTN</name>
<accession>A0ABP4VSH6</accession>
<dbReference type="RefSeq" id="WP_344199809.1">
    <property type="nucleotide sequence ID" value="NZ_BAAAME010000004.1"/>
</dbReference>
<keyword evidence="2" id="KW-0378">Hydrolase</keyword>
<dbReference type="Pfam" id="PF03061">
    <property type="entry name" value="4HBT"/>
    <property type="match status" value="1"/>
</dbReference>
<gene>
    <name evidence="4" type="ORF">GCM10009710_16110</name>
</gene>
<comment type="similarity">
    <text evidence="1">Belongs to the thioesterase PaaI family.</text>
</comment>
<dbReference type="PANTHER" id="PTHR21660">
    <property type="entry name" value="THIOESTERASE SUPERFAMILY MEMBER-RELATED"/>
    <property type="match status" value="1"/>
</dbReference>
<dbReference type="PANTHER" id="PTHR21660:SF1">
    <property type="entry name" value="ACYL-COENZYME A THIOESTERASE 13"/>
    <property type="match status" value="1"/>
</dbReference>
<dbReference type="InterPro" id="IPR006683">
    <property type="entry name" value="Thioestr_dom"/>
</dbReference>
<dbReference type="SUPFAM" id="SSF54637">
    <property type="entry name" value="Thioesterase/thiol ester dehydrase-isomerase"/>
    <property type="match status" value="1"/>
</dbReference>
<dbReference type="Gene3D" id="3.10.129.10">
    <property type="entry name" value="Hotdog Thioesterase"/>
    <property type="match status" value="1"/>
</dbReference>
<organism evidence="4 5">
    <name type="scientific">Aeromicrobium alkaliterrae</name>
    <dbReference type="NCBI Taxonomy" id="302168"/>
    <lineage>
        <taxon>Bacteria</taxon>
        <taxon>Bacillati</taxon>
        <taxon>Actinomycetota</taxon>
        <taxon>Actinomycetes</taxon>
        <taxon>Propionibacteriales</taxon>
        <taxon>Nocardioidaceae</taxon>
        <taxon>Aeromicrobium</taxon>
    </lineage>
</organism>
<comment type="caution">
    <text evidence="4">The sequence shown here is derived from an EMBL/GenBank/DDBJ whole genome shotgun (WGS) entry which is preliminary data.</text>
</comment>
<sequence length="137" mass="14226">MTEPRWIDDVLEPVLNTPLHRTLGLRLRVPGDPSAGLELDVATGTATPTDVLHGGLHGLLIDVTAFLCLAAELPRGSHAATISSSISIVSAARLGSTVQTSARIDRLGGGMAFLSGQVESDGQVVATGQLVKIVKRP</sequence>
<proteinExistence type="inferred from homology"/>
<evidence type="ECO:0000256" key="2">
    <source>
        <dbReference type="ARBA" id="ARBA00022801"/>
    </source>
</evidence>
<evidence type="ECO:0000259" key="3">
    <source>
        <dbReference type="Pfam" id="PF03061"/>
    </source>
</evidence>
<feature type="domain" description="Thioesterase" evidence="3">
    <location>
        <begin position="51"/>
        <end position="125"/>
    </location>
</feature>